<gene>
    <name evidence="2" type="ORF">XthCFBP4691_12020</name>
</gene>
<reference evidence="2 3" key="1">
    <citation type="submission" date="2016-08" db="EMBL/GenBank/DDBJ databases">
        <title>Evolution of the type three secretion system and type three effector repertoires in Xanthomonas.</title>
        <authorList>
            <person name="Merda D."/>
            <person name="Briand M."/>
            <person name="Bosis E."/>
            <person name="Rousseau C."/>
            <person name="Portier P."/>
            <person name="Jacques M.-A."/>
            <person name="Fischer-Le Saux M."/>
        </authorList>
    </citation>
    <scope>NUCLEOTIDE SEQUENCE [LARGE SCALE GENOMIC DNA]</scope>
    <source>
        <strain evidence="2 3">CFBP 4691</strain>
    </source>
</reference>
<sequence>MGHTALAETIDGLYKAEGIHRRSWRKREQVELATLDWVHGFNRKPRLGPIGHARPAEAQAAYHRQQAAQAKAA</sequence>
<name>A0A2S6ZDZ3_9XANT</name>
<dbReference type="EMBL" id="MIGX01000055">
    <property type="protein sequence ID" value="PPT90493.1"/>
    <property type="molecule type" value="Genomic_DNA"/>
</dbReference>
<comment type="caution">
    <text evidence="2">The sequence shown here is derived from an EMBL/GenBank/DDBJ whole genome shotgun (WGS) entry which is preliminary data.</text>
</comment>
<accession>A0A2S6ZDZ3</accession>
<feature type="compositionally biased region" description="Low complexity" evidence="1">
    <location>
        <begin position="56"/>
        <end position="73"/>
    </location>
</feature>
<evidence type="ECO:0008006" key="4">
    <source>
        <dbReference type="Google" id="ProtNLM"/>
    </source>
</evidence>
<protein>
    <recommendedName>
        <fullName evidence="4">Integrase catalytic domain-containing protein</fullName>
    </recommendedName>
</protein>
<organism evidence="2 3">
    <name type="scientific">Xanthomonas theicola</name>
    <dbReference type="NCBI Taxonomy" id="56464"/>
    <lineage>
        <taxon>Bacteria</taxon>
        <taxon>Pseudomonadati</taxon>
        <taxon>Pseudomonadota</taxon>
        <taxon>Gammaproteobacteria</taxon>
        <taxon>Lysobacterales</taxon>
        <taxon>Lysobacteraceae</taxon>
        <taxon>Xanthomonas</taxon>
    </lineage>
</organism>
<dbReference type="AlphaFoldDB" id="A0A2S6ZDZ3"/>
<evidence type="ECO:0000313" key="3">
    <source>
        <dbReference type="Proteomes" id="UP000239898"/>
    </source>
</evidence>
<evidence type="ECO:0000313" key="2">
    <source>
        <dbReference type="EMBL" id="PPT90493.1"/>
    </source>
</evidence>
<evidence type="ECO:0000256" key="1">
    <source>
        <dbReference type="SAM" id="MobiDB-lite"/>
    </source>
</evidence>
<feature type="region of interest" description="Disordered" evidence="1">
    <location>
        <begin position="48"/>
        <end position="73"/>
    </location>
</feature>
<keyword evidence="3" id="KW-1185">Reference proteome</keyword>
<dbReference type="Proteomes" id="UP000239898">
    <property type="component" value="Unassembled WGS sequence"/>
</dbReference>
<proteinExistence type="predicted"/>